<evidence type="ECO:0000313" key="3">
    <source>
        <dbReference type="Proteomes" id="UP000041254"/>
    </source>
</evidence>
<feature type="region of interest" description="Disordered" evidence="1">
    <location>
        <begin position="31"/>
        <end position="70"/>
    </location>
</feature>
<feature type="compositionally biased region" description="Basic and acidic residues" evidence="1">
    <location>
        <begin position="584"/>
        <end position="595"/>
    </location>
</feature>
<reference evidence="2 3" key="1">
    <citation type="submission" date="2014-11" db="EMBL/GenBank/DDBJ databases">
        <authorList>
            <person name="Zhu J."/>
            <person name="Qi W."/>
            <person name="Song R."/>
        </authorList>
    </citation>
    <scope>NUCLEOTIDE SEQUENCE [LARGE SCALE GENOMIC DNA]</scope>
</reference>
<dbReference type="AlphaFoldDB" id="A0A0G4EAZ0"/>
<evidence type="ECO:0000256" key="1">
    <source>
        <dbReference type="SAM" id="MobiDB-lite"/>
    </source>
</evidence>
<dbReference type="VEuPathDB" id="CryptoDB:Vbra_3560"/>
<feature type="region of interest" description="Disordered" evidence="1">
    <location>
        <begin position="224"/>
        <end position="247"/>
    </location>
</feature>
<dbReference type="OrthoDB" id="448832at2759"/>
<feature type="compositionally biased region" description="Polar residues" evidence="1">
    <location>
        <begin position="746"/>
        <end position="760"/>
    </location>
</feature>
<feature type="compositionally biased region" description="Basic and acidic residues" evidence="1">
    <location>
        <begin position="530"/>
        <end position="540"/>
    </location>
</feature>
<feature type="compositionally biased region" description="Acidic residues" evidence="1">
    <location>
        <begin position="504"/>
        <end position="518"/>
    </location>
</feature>
<accession>A0A0G4EAZ0</accession>
<evidence type="ECO:0000313" key="2">
    <source>
        <dbReference type="EMBL" id="CEL92454.1"/>
    </source>
</evidence>
<dbReference type="Proteomes" id="UP000041254">
    <property type="component" value="Unassembled WGS sequence"/>
</dbReference>
<dbReference type="InParanoid" id="A0A0G4EAZ0"/>
<organism evidence="2 3">
    <name type="scientific">Vitrella brassicaformis (strain CCMP3155)</name>
    <dbReference type="NCBI Taxonomy" id="1169540"/>
    <lineage>
        <taxon>Eukaryota</taxon>
        <taxon>Sar</taxon>
        <taxon>Alveolata</taxon>
        <taxon>Colpodellida</taxon>
        <taxon>Vitrellaceae</taxon>
        <taxon>Vitrella</taxon>
    </lineage>
</organism>
<sequence>MIFRLFRRYLVRAPSLIQNWRPFSTAPHHTPAAAAAAAPSAAADDESPYPDDLLDLAGDDDDDMDDTDSPEAIDRKLQEAGLASPQAAAMWHMSAGRQREHGAAASYRDDAEDDHYALWNPRRVSPFTPRGQEGPYLRSSLTTFSNSPRARDRRRALLTLVDYEAIYREQDERARRKEEAKARRAAQTSPAPRQQDDHAYAYPASPVSPIVRAARRAVDDSFVGAGSRATRPDGTPTSLSLSAPSRWRTRLPGGPPNVYKVKVLDVDRLPIKELHSLFMYTLVRRLPAEKCVRVASRIAALRDKPTQRNYEHFIRDVQREFRVNSPSLLAYLLRCHQTIAVPYMVDYIRKYGHFSRGFIAAQIERSLHPRLFDFARFQDKGGIRPLPMVITRPWALNSYVRLMAKSSTKTYLKEALYYYGHIAPRHLSPELDETVGAEVKVHEMVLDLRRSQRKLPKRPPLLDAVLAAEYTGRTMDEVLHDAIEADGERQSDDEDDTDTRSGDDQGEEDESSDEEHQGEDDYHHHHHSRHGQDRPPRRAEQMAMDAPGTSDAPYEAADDDKDEFYSTQFFPRPSPTSPSPSLSAHDDDHHPQSDSHHRHVTSQSVALQFEKVAPALPARYVDMASADPAEGMVLDPTMEPKVYRSEAQRAGEGERDFERFAERWWKKRRRTHFAFNKKHFTLVDGRWQITGPTLAGKYQPKKRHAPHTVLRARMAERLQRERRVRAKLLAQGISTRPPSQELQAMMQMQTSSKQPLSRLSPNHPMYQPSTAAPPASSQQQQQQQQSALSQTDGAVKSSSSEEIGRRGSSETNLPRGVCRMRRRSRRPPVDVRS</sequence>
<gene>
    <name evidence="2" type="ORF">Vbra_3560</name>
</gene>
<feature type="region of interest" description="Disordered" evidence="1">
    <location>
        <begin position="171"/>
        <end position="201"/>
    </location>
</feature>
<feature type="region of interest" description="Disordered" evidence="1">
    <location>
        <begin position="84"/>
        <end position="104"/>
    </location>
</feature>
<feature type="compositionally biased region" description="Low complexity" evidence="1">
    <location>
        <begin position="767"/>
        <end position="790"/>
    </location>
</feature>
<proteinExistence type="predicted"/>
<dbReference type="EMBL" id="CDMY01000077">
    <property type="protein sequence ID" value="CEL92454.1"/>
    <property type="molecule type" value="Genomic_DNA"/>
</dbReference>
<keyword evidence="3" id="KW-1185">Reference proteome</keyword>
<feature type="region of interest" description="Disordered" evidence="1">
    <location>
        <begin position="484"/>
        <end position="603"/>
    </location>
</feature>
<feature type="compositionally biased region" description="Basic and acidic residues" evidence="1">
    <location>
        <begin position="171"/>
        <end position="182"/>
    </location>
</feature>
<name>A0A0G4EAZ0_VITBC</name>
<feature type="compositionally biased region" description="Low complexity" evidence="1">
    <location>
        <begin position="31"/>
        <end position="42"/>
    </location>
</feature>
<feature type="region of interest" description="Disordered" evidence="1">
    <location>
        <begin position="746"/>
        <end position="833"/>
    </location>
</feature>
<feature type="compositionally biased region" description="Acidic residues" evidence="1">
    <location>
        <begin position="43"/>
        <end position="70"/>
    </location>
</feature>
<protein>
    <submittedName>
        <fullName evidence="2">Uncharacterized protein</fullName>
    </submittedName>
</protein>